<keyword evidence="1" id="KW-1133">Transmembrane helix</keyword>
<feature type="transmembrane region" description="Helical" evidence="1">
    <location>
        <begin position="14"/>
        <end position="32"/>
    </location>
</feature>
<accession>J9DQH7</accession>
<keyword evidence="3" id="KW-1185">Reference proteome</keyword>
<comment type="caution">
    <text evidence="2">The sequence shown here is derived from an EMBL/GenBank/DDBJ whole genome shotgun (WGS) entry which is preliminary data.</text>
</comment>
<dbReference type="EMBL" id="AFBI03000035">
    <property type="protein sequence ID" value="EJW03557.1"/>
    <property type="molecule type" value="Genomic_DNA"/>
</dbReference>
<reference evidence="2 3" key="1">
    <citation type="submission" date="2011-08" db="EMBL/GenBank/DDBJ databases">
        <authorList>
            <person name="Liu Z.J."/>
            <person name="Shi F.L."/>
            <person name="Lu J.Q."/>
            <person name="Li M."/>
            <person name="Wang Z.L."/>
        </authorList>
    </citation>
    <scope>NUCLEOTIDE SEQUENCE [LARGE SCALE GENOMIC DNA]</scope>
    <source>
        <strain evidence="2 3">USNM 41457</strain>
    </source>
</reference>
<dbReference type="InParanoid" id="J9DQH7"/>
<proteinExistence type="predicted"/>
<feature type="transmembrane region" description="Helical" evidence="1">
    <location>
        <begin position="53"/>
        <end position="73"/>
    </location>
</feature>
<sequence length="136" mass="16814">MYFLWYKFVSKKNLIIFDILIYLSAINYYLQLNYKKTFKYKSKNMFLKNSTKLQFYIFLFNIIKICYDLLRIWNFNIMQKQVLIKQNIHELFISILLKTKKGTNTKIVVQSFLFDYNTKAFKYKLLFFDYQFPAKF</sequence>
<dbReference type="VEuPathDB" id="MicrosporidiaDB:EDEG_02141"/>
<dbReference type="HOGENOM" id="CLU_1875401_0_0_1"/>
<dbReference type="AlphaFoldDB" id="J9DQH7"/>
<evidence type="ECO:0000313" key="2">
    <source>
        <dbReference type="EMBL" id="EJW03557.1"/>
    </source>
</evidence>
<dbReference type="Proteomes" id="UP000003163">
    <property type="component" value="Unassembled WGS sequence"/>
</dbReference>
<keyword evidence="1" id="KW-0812">Transmembrane</keyword>
<evidence type="ECO:0000256" key="1">
    <source>
        <dbReference type="SAM" id="Phobius"/>
    </source>
</evidence>
<name>J9DQH7_EDHAE</name>
<evidence type="ECO:0000313" key="3">
    <source>
        <dbReference type="Proteomes" id="UP000003163"/>
    </source>
</evidence>
<gene>
    <name evidence="2" type="ORF">EDEG_02141</name>
</gene>
<keyword evidence="1" id="KW-0472">Membrane</keyword>
<reference evidence="3" key="2">
    <citation type="submission" date="2015-07" db="EMBL/GenBank/DDBJ databases">
        <title>Contrasting host-pathogen interactions and genome evolution in two generalist and specialist microsporidian pathogens of mosquitoes.</title>
        <authorList>
            <consortium name="The Broad Institute Genomics Platform"/>
            <consortium name="The Broad Institute Genome Sequencing Center for Infectious Disease"/>
            <person name="Cuomo C.A."/>
            <person name="Sanscrainte N.D."/>
            <person name="Goldberg J.M."/>
            <person name="Heiman D."/>
            <person name="Young S."/>
            <person name="Zeng Q."/>
            <person name="Becnel J.J."/>
            <person name="Birren B.W."/>
        </authorList>
    </citation>
    <scope>NUCLEOTIDE SEQUENCE [LARGE SCALE GENOMIC DNA]</scope>
    <source>
        <strain evidence="3">USNM 41457</strain>
    </source>
</reference>
<organism evidence="2 3">
    <name type="scientific">Edhazardia aedis (strain USNM 41457)</name>
    <name type="common">Microsporidian parasite</name>
    <dbReference type="NCBI Taxonomy" id="1003232"/>
    <lineage>
        <taxon>Eukaryota</taxon>
        <taxon>Fungi</taxon>
        <taxon>Fungi incertae sedis</taxon>
        <taxon>Microsporidia</taxon>
        <taxon>Edhazardia</taxon>
    </lineage>
</organism>
<protein>
    <recommendedName>
        <fullName evidence="4">Transmembrane protein</fullName>
    </recommendedName>
</protein>
<evidence type="ECO:0008006" key="4">
    <source>
        <dbReference type="Google" id="ProtNLM"/>
    </source>
</evidence>